<dbReference type="AlphaFoldDB" id="A0A935T8L3"/>
<dbReference type="CDD" id="cd02612">
    <property type="entry name" value="HAD_PGPPase"/>
    <property type="match status" value="1"/>
</dbReference>
<comment type="caution">
    <text evidence="4">The sequence shown here is derived from an EMBL/GenBank/DDBJ whole genome shotgun (WGS) entry which is preliminary data.</text>
</comment>
<evidence type="ECO:0000256" key="3">
    <source>
        <dbReference type="ARBA" id="ARBA00022842"/>
    </source>
</evidence>
<name>A0A935T8L3_9PROT</name>
<evidence type="ECO:0000256" key="2">
    <source>
        <dbReference type="ARBA" id="ARBA00022801"/>
    </source>
</evidence>
<dbReference type="NCBIfam" id="TIGR01488">
    <property type="entry name" value="HAD-SF-IB"/>
    <property type="match status" value="1"/>
</dbReference>
<dbReference type="InterPro" id="IPR036412">
    <property type="entry name" value="HAD-like_sf"/>
</dbReference>
<accession>A0A935T8L3</accession>
<dbReference type="NCBIfam" id="TIGR01490">
    <property type="entry name" value="HAD-SF-IB-hyp1"/>
    <property type="match status" value="1"/>
</dbReference>
<dbReference type="Gene3D" id="3.40.50.1000">
    <property type="entry name" value="HAD superfamily/HAD-like"/>
    <property type="match status" value="1"/>
</dbReference>
<dbReference type="GO" id="GO:0016787">
    <property type="term" value="F:hydrolase activity"/>
    <property type="evidence" value="ECO:0007669"/>
    <property type="project" value="UniProtKB-KW"/>
</dbReference>
<dbReference type="Pfam" id="PF12710">
    <property type="entry name" value="HAD"/>
    <property type="match status" value="1"/>
</dbReference>
<dbReference type="PANTHER" id="PTHR43344">
    <property type="entry name" value="PHOSPHOSERINE PHOSPHATASE"/>
    <property type="match status" value="1"/>
</dbReference>
<keyword evidence="1" id="KW-0479">Metal-binding</keyword>
<keyword evidence="2 4" id="KW-0378">Hydrolase</keyword>
<dbReference type="GO" id="GO:0046872">
    <property type="term" value="F:metal ion binding"/>
    <property type="evidence" value="ECO:0007669"/>
    <property type="project" value="UniProtKB-KW"/>
</dbReference>
<evidence type="ECO:0000256" key="1">
    <source>
        <dbReference type="ARBA" id="ARBA00022723"/>
    </source>
</evidence>
<evidence type="ECO:0000313" key="4">
    <source>
        <dbReference type="EMBL" id="MBK7955020.1"/>
    </source>
</evidence>
<gene>
    <name evidence="4" type="ORF">IPK02_14300</name>
</gene>
<dbReference type="InterPro" id="IPR006385">
    <property type="entry name" value="HAD_hydro_SerB1"/>
</dbReference>
<dbReference type="EMBL" id="JADJOT010000009">
    <property type="protein sequence ID" value="MBK7955020.1"/>
    <property type="molecule type" value="Genomic_DNA"/>
</dbReference>
<dbReference type="InterPro" id="IPR023214">
    <property type="entry name" value="HAD_sf"/>
</dbReference>
<reference evidence="4 5" key="1">
    <citation type="submission" date="2020-10" db="EMBL/GenBank/DDBJ databases">
        <title>Connecting structure to function with the recovery of over 1000 high-quality activated sludge metagenome-assembled genomes encoding full-length rRNA genes using long-read sequencing.</title>
        <authorList>
            <person name="Singleton C.M."/>
            <person name="Petriglieri F."/>
            <person name="Kristensen J.M."/>
            <person name="Kirkegaard R.H."/>
            <person name="Michaelsen T.Y."/>
            <person name="Andersen M.H."/>
            <person name="Karst S.M."/>
            <person name="Dueholm M.S."/>
            <person name="Nielsen P.H."/>
            <person name="Albertsen M."/>
        </authorList>
    </citation>
    <scope>NUCLEOTIDE SEQUENCE [LARGE SCALE GENOMIC DNA]</scope>
    <source>
        <strain evidence="4">Fred_18-Q3-R57-64_BAT3C.720</strain>
    </source>
</reference>
<sequence length="221" mass="25101">MDLALFDLDNTLIAGDSDFEWAQFLIGKGILERALYEARNLEFYEQYKAGTLDIEVFLDFQLQPLSRYPRQVLDSWQREFMSRHILPLVSEKARALVREHLDRSALCAIVTATNSFVTGPIVREFGIAHLIATIPAQENGQFTGQPRGIPSFREGKIIRVEAWLEAMGLWWSSFERSWFYSDSLNDLPLLSKVSNPVAVDPDPTLRARAEASAWPILSLLA</sequence>
<dbReference type="PANTHER" id="PTHR43344:SF13">
    <property type="entry name" value="PHOSPHATASE RV3661-RELATED"/>
    <property type="match status" value="1"/>
</dbReference>
<dbReference type="SUPFAM" id="SSF56784">
    <property type="entry name" value="HAD-like"/>
    <property type="match status" value="1"/>
</dbReference>
<dbReference type="Proteomes" id="UP000706151">
    <property type="component" value="Unassembled WGS sequence"/>
</dbReference>
<protein>
    <submittedName>
        <fullName evidence="4">HAD family hydrolase</fullName>
    </submittedName>
</protein>
<proteinExistence type="predicted"/>
<organism evidence="4 5">
    <name type="scientific">Candidatus Accumulibacter affinis</name>
    <dbReference type="NCBI Taxonomy" id="2954384"/>
    <lineage>
        <taxon>Bacteria</taxon>
        <taxon>Pseudomonadati</taxon>
        <taxon>Pseudomonadota</taxon>
        <taxon>Betaproteobacteria</taxon>
        <taxon>Candidatus Accumulibacter</taxon>
    </lineage>
</organism>
<dbReference type="InterPro" id="IPR050582">
    <property type="entry name" value="HAD-like_SerB"/>
</dbReference>
<dbReference type="Gene3D" id="1.20.1440.100">
    <property type="entry name" value="SG protein - dephosphorylation function"/>
    <property type="match status" value="1"/>
</dbReference>
<evidence type="ECO:0000313" key="5">
    <source>
        <dbReference type="Proteomes" id="UP000706151"/>
    </source>
</evidence>
<keyword evidence="3" id="KW-0460">Magnesium</keyword>